<gene>
    <name evidence="2" type="ORF">A6048_14860</name>
</gene>
<evidence type="ECO:0000256" key="1">
    <source>
        <dbReference type="SAM" id="Phobius"/>
    </source>
</evidence>
<feature type="transmembrane region" description="Helical" evidence="1">
    <location>
        <begin position="31"/>
        <end position="48"/>
    </location>
</feature>
<protein>
    <submittedName>
        <fullName evidence="2">Uncharacterized protein</fullName>
    </submittedName>
</protein>
<evidence type="ECO:0000313" key="3">
    <source>
        <dbReference type="Proteomes" id="UP000244903"/>
    </source>
</evidence>
<keyword evidence="1" id="KW-1133">Transmembrane helix</keyword>
<dbReference type="KEGG" id="dpc:A6048_14860"/>
<dbReference type="EMBL" id="CP015453">
    <property type="protein sequence ID" value="AWH96558.1"/>
    <property type="molecule type" value="Genomic_DNA"/>
</dbReference>
<accession>A0AAD0JRF1</accession>
<dbReference type="AlphaFoldDB" id="A0AAD0JRF1"/>
<name>A0AAD0JRF1_9ACTN</name>
<proteinExistence type="predicted"/>
<keyword evidence="1" id="KW-0472">Membrane</keyword>
<dbReference type="Proteomes" id="UP000244903">
    <property type="component" value="Chromosome"/>
</dbReference>
<organism evidence="2 3">
    <name type="scientific">Dietzia psychralcaliphila</name>
    <dbReference type="NCBI Taxonomy" id="139021"/>
    <lineage>
        <taxon>Bacteria</taxon>
        <taxon>Bacillati</taxon>
        <taxon>Actinomycetota</taxon>
        <taxon>Actinomycetes</taxon>
        <taxon>Mycobacteriales</taxon>
        <taxon>Dietziaceae</taxon>
        <taxon>Dietzia</taxon>
    </lineage>
</organism>
<sequence>MTSAPGDPAPWWHTGALAWLVARAYTRSRPAAALAWAAALATIAPYVLRRAVYESADRDGMVIFCRYRPVLDVVVATVLGLAFFGLGFSAFVAEFDHRPLVLVVLGGILGVVLAGALLMSVGLSPTDAVGPDTPDGRRWAIMALAQRPGTRCSALLLTRRLIASLPAGDVVVAVAADESLAGAYARFGFTRTPGRRVHRVLD</sequence>
<dbReference type="RefSeq" id="WP_107745470.1">
    <property type="nucleotide sequence ID" value="NZ_CP015453.1"/>
</dbReference>
<feature type="transmembrane region" description="Helical" evidence="1">
    <location>
        <begin position="99"/>
        <end position="118"/>
    </location>
</feature>
<evidence type="ECO:0000313" key="2">
    <source>
        <dbReference type="EMBL" id="AWH96558.1"/>
    </source>
</evidence>
<feature type="transmembrane region" description="Helical" evidence="1">
    <location>
        <begin position="69"/>
        <end position="93"/>
    </location>
</feature>
<keyword evidence="3" id="KW-1185">Reference proteome</keyword>
<reference evidence="2 3" key="1">
    <citation type="submission" date="2016-04" db="EMBL/GenBank/DDBJ databases">
        <title>Complete genome sequence of the haloalkaliphilic hydrocarbon-degrading bacterium Dietzia psychralcaliphila ILA-1T, isolated from a drain of a fish product-processing plant.</title>
        <authorList>
            <person name="Zhao J."/>
            <person name="Hu B."/>
            <person name="Geng S."/>
            <person name="Nie Y."/>
            <person name="Tang Y."/>
        </authorList>
    </citation>
    <scope>NUCLEOTIDE SEQUENCE [LARGE SCALE GENOMIC DNA]</scope>
    <source>
        <strain evidence="2 3">ILA-1</strain>
    </source>
</reference>
<keyword evidence="1" id="KW-0812">Transmembrane</keyword>